<keyword evidence="3" id="KW-1185">Reference proteome</keyword>
<dbReference type="FunFam" id="1.10.8.270:FF:000010">
    <property type="entry name" value="Putative USP6 N-terminal-like protein"/>
    <property type="match status" value="1"/>
</dbReference>
<dbReference type="GO" id="GO:0005096">
    <property type="term" value="F:GTPase activator activity"/>
    <property type="evidence" value="ECO:0000318"/>
    <property type="project" value="GO_Central"/>
</dbReference>
<evidence type="ECO:0000313" key="2">
    <source>
        <dbReference type="Ensembl" id="ENSSSCP00000031337.1"/>
    </source>
</evidence>
<dbReference type="Proteomes" id="UP000008227">
    <property type="component" value="Unassembled WGS sequence"/>
</dbReference>
<accession>A0A4X1SIQ0</accession>
<dbReference type="Gene3D" id="1.10.8.270">
    <property type="entry name" value="putative rabgap domain of human tbc1 domain family member 14 like domains"/>
    <property type="match status" value="1"/>
</dbReference>
<dbReference type="InterPro" id="IPR035969">
    <property type="entry name" value="Rab-GAP_TBC_sf"/>
</dbReference>
<dbReference type="GeneTree" id="ENSGT00940000161238"/>
<dbReference type="PANTHER" id="PTHR47219">
    <property type="entry name" value="RAB GTPASE-ACTIVATING PROTEIN 1-LIKE"/>
    <property type="match status" value="1"/>
</dbReference>
<evidence type="ECO:0000256" key="1">
    <source>
        <dbReference type="ARBA" id="ARBA00022468"/>
    </source>
</evidence>
<dbReference type="PROSITE" id="PS50086">
    <property type="entry name" value="TBC_RABGAP"/>
    <property type="match status" value="1"/>
</dbReference>
<dbReference type="Gene3D" id="1.10.472.80">
    <property type="entry name" value="Ypt/Rab-GAP domain of gyp1p, domain 3"/>
    <property type="match status" value="1"/>
</dbReference>
<dbReference type="SMART" id="SM00164">
    <property type="entry name" value="TBC"/>
    <property type="match status" value="1"/>
</dbReference>
<dbReference type="SUPFAM" id="SSF47923">
    <property type="entry name" value="Ypt/Rab-GAP domain of gyp1p"/>
    <property type="match status" value="2"/>
</dbReference>
<reference evidence="2" key="3">
    <citation type="submission" date="2025-09" db="UniProtKB">
        <authorList>
            <consortium name="Ensembl"/>
        </authorList>
    </citation>
    <scope>IDENTIFICATION</scope>
</reference>
<keyword evidence="1" id="KW-0343">GTPase activation</keyword>
<dbReference type="ExpressionAtlas" id="A0A4X1SIQ0">
    <property type="expression patterns" value="baseline"/>
</dbReference>
<sequence length="484" mass="56389">MVKMETLLALERAEIVAKYEQGHQSGSPADPDPWDDSDLSCYKVTYRWEQPGLSTQGLSIHGLSTHKARMRRRVYKGIPPQVRGQAWSLLLDLEKVKVENQGKYQRMKEQARLYSRDIKYIDMDVSRTFQNNIMFQERYGIKQQALFNVLTAYSVYNTEVGYCHGMNQIVAVLLMFLNEENAFWALAQLMDNKRHAMHGFFIPEFPKLQRLQAHHDKILERTLPKLKRHLDKEYMYTEIYTKLWFQHCFIDQTPFSLTLRLWDVYILEGERMLTAMAYTIIKLHRKHLLKLPLQGLYEFLQDKISGPWALEDDAVIKKLQASMAELHRKNWDLPPPAKPEEFPTRTLGVERSSLEPKPCPTIISIKELSGEDGPDLPGPPAKHQQPGPSHSQACLKAEEHQQEQTMAPQLRWRAREPPRLACPFPPLDIPQDRMWPWRWASLPNIPRNYECPLKWPIDIGFEPECWDLCPSARAKVALRATLQA</sequence>
<dbReference type="RefSeq" id="XP_020937861.1">
    <property type="nucleotide sequence ID" value="XM_021082202.1"/>
</dbReference>
<dbReference type="Pfam" id="PF00566">
    <property type="entry name" value="RabGAP-TBC"/>
    <property type="match status" value="1"/>
</dbReference>
<accession>A0A286ZIN1</accession>
<evidence type="ECO:0000313" key="3">
    <source>
        <dbReference type="Proteomes" id="UP000008227"/>
    </source>
</evidence>
<dbReference type="FunFam" id="1.10.472.80:FF:000019">
    <property type="entry name" value="USP6 N-terminal like"/>
    <property type="match status" value="1"/>
</dbReference>
<proteinExistence type="predicted"/>
<name>A0A4X1SIQ0_PIG</name>
<dbReference type="InterPro" id="IPR050302">
    <property type="entry name" value="Rab_GAP_TBC_domain"/>
</dbReference>
<dbReference type="STRING" id="9823.ENSSSCP00000031337"/>
<dbReference type="Ensembl" id="ENSSSCT00000049350.3">
    <property type="protein sequence ID" value="ENSSSCP00000031337.1"/>
    <property type="gene ID" value="ENSSSCG00000036465.3"/>
</dbReference>
<dbReference type="AlphaFoldDB" id="A0A4X1SIQ0"/>
<organism evidence="2 3">
    <name type="scientific">Sus scrofa</name>
    <name type="common">Pig</name>
    <dbReference type="NCBI Taxonomy" id="9823"/>
    <lineage>
        <taxon>Eukaryota</taxon>
        <taxon>Metazoa</taxon>
        <taxon>Chordata</taxon>
        <taxon>Craniata</taxon>
        <taxon>Vertebrata</taxon>
        <taxon>Euteleostomi</taxon>
        <taxon>Mammalia</taxon>
        <taxon>Eutheria</taxon>
        <taxon>Laurasiatheria</taxon>
        <taxon>Artiodactyla</taxon>
        <taxon>Suina</taxon>
        <taxon>Suidae</taxon>
        <taxon>Sus</taxon>
    </lineage>
</organism>
<protein>
    <submittedName>
        <fullName evidence="2">Uncharacterized protein</fullName>
    </submittedName>
</protein>
<reference evidence="2" key="2">
    <citation type="submission" date="2025-08" db="UniProtKB">
        <authorList>
            <consortium name="Ensembl"/>
        </authorList>
    </citation>
    <scope>IDENTIFICATION</scope>
</reference>
<dbReference type="PANTHER" id="PTHR47219:SF25">
    <property type="entry name" value="RAB-GAP TBC DOMAIN-CONTAINING PROTEIN"/>
    <property type="match status" value="1"/>
</dbReference>
<dbReference type="InterPro" id="IPR000195">
    <property type="entry name" value="Rab-GAP-TBC_dom"/>
</dbReference>
<dbReference type="GeneID" id="110258919"/>
<reference evidence="2" key="1">
    <citation type="journal article" date="2020" name="Gigascience">
        <title>An improved pig reference genome sequence to enable pig genetics and genomics research.</title>
        <authorList>
            <person name="Warr A."/>
            <person name="Affara N."/>
            <person name="Aken B."/>
            <person name="Beiki H."/>
            <person name="Bickhart D.M."/>
            <person name="Billis K."/>
            <person name="Chow W."/>
            <person name="Eory L."/>
            <person name="Finlayson H.A."/>
            <person name="Flicek P."/>
            <person name="Giron C.G."/>
            <person name="Griffin D.K."/>
            <person name="Hall R."/>
            <person name="Hannum G."/>
            <person name="Hourlier T."/>
            <person name="Howe K."/>
            <person name="Hume D.A."/>
            <person name="Izuogu O."/>
            <person name="Kim K."/>
            <person name="Koren S."/>
            <person name="Liu H."/>
            <person name="Manchanda N."/>
            <person name="Martin F.J."/>
            <person name="Nonneman D.J."/>
            <person name="O'Connor R.E."/>
            <person name="Phillippy A.M."/>
            <person name="Rohrer G.A."/>
            <person name="Rosen B.D."/>
            <person name="Rund L.A."/>
            <person name="Sargent C.A."/>
            <person name="Schook L.B."/>
            <person name="Schroeder S.G."/>
            <person name="Schwartz A.S."/>
            <person name="Skinner B.M."/>
            <person name="Talbot R."/>
            <person name="Tseng E."/>
            <person name="Tuggle C.K."/>
            <person name="Watson M."/>
            <person name="Smith T.P.L."/>
            <person name="Archibald A.L."/>
        </authorList>
    </citation>
    <scope>NUCLEOTIDE SEQUENCE [LARGE SCALE GENOMIC DNA]</scope>
    <source>
        <strain evidence="2">Duroc</strain>
    </source>
</reference>
<gene>
    <name evidence="2" type="primary">LOC110258919</name>
</gene>